<protein>
    <recommendedName>
        <fullName evidence="3">Tail protein</fullName>
    </recommendedName>
</protein>
<gene>
    <name evidence="1" type="ORF">TM448A00282_0007</name>
    <name evidence="2" type="ORF">TM448B00260_0012</name>
</gene>
<evidence type="ECO:0000313" key="2">
    <source>
        <dbReference type="EMBL" id="QJH94608.1"/>
    </source>
</evidence>
<reference evidence="1" key="1">
    <citation type="submission" date="2020-03" db="EMBL/GenBank/DDBJ databases">
        <title>The deep terrestrial virosphere.</title>
        <authorList>
            <person name="Holmfeldt K."/>
            <person name="Nilsson E."/>
            <person name="Simone D."/>
            <person name="Lopez-Fernandez M."/>
            <person name="Wu X."/>
            <person name="de Brujin I."/>
            <person name="Lundin D."/>
            <person name="Andersson A."/>
            <person name="Bertilsson S."/>
            <person name="Dopson M."/>
        </authorList>
    </citation>
    <scope>NUCLEOTIDE SEQUENCE</scope>
    <source>
        <strain evidence="1">TM448A00282</strain>
        <strain evidence="2">TM448B00260</strain>
    </source>
</reference>
<dbReference type="EMBL" id="MT144603">
    <property type="protein sequence ID" value="QJH94608.1"/>
    <property type="molecule type" value="Genomic_DNA"/>
</dbReference>
<name>A0A6H1ZCY7_9ZZZZ</name>
<dbReference type="Pfam" id="PF10076">
    <property type="entry name" value="Phage_Mu_Gp48"/>
    <property type="match status" value="1"/>
</dbReference>
<dbReference type="EMBL" id="MT143997">
    <property type="protein sequence ID" value="QJA45773.1"/>
    <property type="molecule type" value="Genomic_DNA"/>
</dbReference>
<dbReference type="InterPro" id="IPR018755">
    <property type="entry name" value="Phage_Mu_Gp48"/>
</dbReference>
<evidence type="ECO:0000313" key="1">
    <source>
        <dbReference type="EMBL" id="QJA45773.1"/>
    </source>
</evidence>
<accession>A0A6H1ZCY7</accession>
<proteinExistence type="predicted"/>
<sequence length="199" mass="22126">MGMTGDDYGRLLSQLLPPGAAWSQDPDSTLQALLRGLGQPLARAHRRADDLYREADPAEAFETLTRWEAALGLPDECSVQGSLTVQERVNAVVTKIIGLGGQSRPYFLALAEAMGYPSATITEYHARRHGRASMGEAYGGEEWEDVWQLNLPETLMIERRHGRSAMGEPYRAWGNNRLECVMQKRKPGGSILFFNYGEI</sequence>
<evidence type="ECO:0008006" key="3">
    <source>
        <dbReference type="Google" id="ProtNLM"/>
    </source>
</evidence>
<organism evidence="1">
    <name type="scientific">viral metagenome</name>
    <dbReference type="NCBI Taxonomy" id="1070528"/>
    <lineage>
        <taxon>unclassified sequences</taxon>
        <taxon>metagenomes</taxon>
        <taxon>organismal metagenomes</taxon>
    </lineage>
</organism>
<dbReference type="AlphaFoldDB" id="A0A6H1ZCY7"/>